<evidence type="ECO:0000313" key="2">
    <source>
        <dbReference type="Proteomes" id="UP001375539"/>
    </source>
</evidence>
<gene>
    <name evidence="1" type="ORF">WKI58_38365</name>
</gene>
<reference evidence="1" key="1">
    <citation type="submission" date="2024-03" db="EMBL/GenBank/DDBJ databases">
        <title>Novel Streptomyces species of biotechnological and ecological value are a feature of Machair soil.</title>
        <authorList>
            <person name="Prole J.R."/>
            <person name="Goodfellow M."/>
            <person name="Allenby N."/>
            <person name="Ward A.C."/>
        </authorList>
    </citation>
    <scope>NUCLEOTIDE SEQUENCE</scope>
    <source>
        <strain evidence="1">MS1.AVA.4</strain>
    </source>
</reference>
<accession>A0ACC6QUU3</accession>
<comment type="caution">
    <text evidence="1">The sequence shown here is derived from an EMBL/GenBank/DDBJ whole genome shotgun (WGS) entry which is preliminary data.</text>
</comment>
<dbReference type="Proteomes" id="UP001375539">
    <property type="component" value="Unassembled WGS sequence"/>
</dbReference>
<dbReference type="EMBL" id="JBBKAI010000003">
    <property type="protein sequence ID" value="MEJ8662262.1"/>
    <property type="molecule type" value="Genomic_DNA"/>
</dbReference>
<name>A0ACC6QUU3_9ACTN</name>
<protein>
    <submittedName>
        <fullName evidence="1">MFS transporter</fullName>
    </submittedName>
</protein>
<evidence type="ECO:0000313" key="1">
    <source>
        <dbReference type="EMBL" id="MEJ8662262.1"/>
    </source>
</evidence>
<keyword evidence="2" id="KW-1185">Reference proteome</keyword>
<sequence length="373" mass="38339">MFILSNSATPLYVSWQRDIGFSQSTLTWIFAVYIVGLLASLLVSGPLSDRIGRKPVLLPALALSLISCAIFLSASSVTALIMARLLTGISVGAIVSCGMAAVADIAGPHRKKLAALLSSSAMVFGSGVGPLFSGIVAEVMAAPIIPVFSVVLALILVSFALVGKMPLHSRRQAGPLVRVPGVPRKAFVHLILAIAVFAPGLSGTSFFLSLGPSLLYEITGNVSTAIAGILVFLTFASATGVQFAAQRFSPARLLAIGVASTAMGMVMLFSAVTISSSVMIFVAATFIGAGQGAGQLAGFTLLNLIIPSTRLAEANSALSVGAYVPAATLSLIAGRVSDATSIETSAITLSVILIIIAAFSAAAIFLFRRRIKQ</sequence>
<proteinExistence type="predicted"/>
<organism evidence="1 2">
    <name type="scientific">Streptomyces pratisoli</name>
    <dbReference type="NCBI Taxonomy" id="3139917"/>
    <lineage>
        <taxon>Bacteria</taxon>
        <taxon>Bacillati</taxon>
        <taxon>Actinomycetota</taxon>
        <taxon>Actinomycetes</taxon>
        <taxon>Kitasatosporales</taxon>
        <taxon>Streptomycetaceae</taxon>
        <taxon>Streptomyces</taxon>
    </lineage>
</organism>